<dbReference type="OrthoDB" id="6536003at2759"/>
<dbReference type="AlphaFoldDB" id="A0A7R9PXG8"/>
<keyword evidence="3" id="KW-1185">Reference proteome</keyword>
<accession>A0A7R9PXG8</accession>
<dbReference type="EMBL" id="OC856564">
    <property type="protein sequence ID" value="CAD7623940.1"/>
    <property type="molecule type" value="Genomic_DNA"/>
</dbReference>
<feature type="coiled-coil region" evidence="1">
    <location>
        <begin position="517"/>
        <end position="586"/>
    </location>
</feature>
<evidence type="ECO:0000313" key="3">
    <source>
        <dbReference type="Proteomes" id="UP000759131"/>
    </source>
</evidence>
<dbReference type="EMBL" id="CAJPIZ010001989">
    <property type="protein sequence ID" value="CAG2104370.1"/>
    <property type="molecule type" value="Genomic_DNA"/>
</dbReference>
<reference evidence="2" key="1">
    <citation type="submission" date="2020-11" db="EMBL/GenBank/DDBJ databases">
        <authorList>
            <person name="Tran Van P."/>
        </authorList>
    </citation>
    <scope>NUCLEOTIDE SEQUENCE</scope>
</reference>
<feature type="coiled-coil region" evidence="1">
    <location>
        <begin position="317"/>
        <end position="344"/>
    </location>
</feature>
<keyword evidence="1" id="KW-0175">Coiled coil</keyword>
<protein>
    <submittedName>
        <fullName evidence="2">Uncharacterized protein</fullName>
    </submittedName>
</protein>
<evidence type="ECO:0000256" key="1">
    <source>
        <dbReference type="SAM" id="Coils"/>
    </source>
</evidence>
<evidence type="ECO:0000313" key="2">
    <source>
        <dbReference type="EMBL" id="CAD7623940.1"/>
    </source>
</evidence>
<name>A0A7R9PXG8_9ACAR</name>
<sequence>MLQQQGNPLMAEGLEKLDLVLHDLETKVNNTDPNDEHGQLTLKGLEDLVIIAEGDLNAEIRDSTGEISDTHVNDTETEQAKKRLRDKVAELLLSSKTAQDLLSKVDKKHLAKGLKMLDSLLNGTYTEVSKADPQSDAGKSMLQGLEIMIEHTEIDLNAEIKLIEGEIRDGHNSYDIPVIIDQAELMIDRANKLSDELDSKGRAVEAKSMAVLVSGVKTLLKKVQDYNPYTGVGRFVQKAIESSRIERPELESTLSKEELILKLAELLLNSKTVQDFLKKEGKPLLAKGLEKLDVVLHELDEKVHKADPKTKIGQLALQELEKLIAKTEKDLEAEIKKIEDEIHKKPPMSLAGLSKEELLLKLAEMLLNSKTVQDFFKKEGKPLLAKGLEKLDTLLHELDDKVRKADPKTKIGKFALEGLEKLISKAEVDLEAEIKKIEDEIHKKPPTLTLTMGLSKEELLLKLAEMLLNSKTVQDFLKKEGKPLLAKGLEKLDVLLHDLDEKVHKADPKTKIGKLALEGLEKLIEKTEVELEAEIKKIEDEIHKKPPTMTAGLDIDGIIKTAEMLISKAKVLVEELKQQGRDVEAKGLALLEDAAIDAVQKVKEYKPITELDKLVQLGLVSSLKFAEKELDDFIQKLAPPTSLATANDIADVIKTGEMLVDKAKLLVEELKQKGRDLEAKGLALLEDLAIDALQKVKEYKPLTAIGRLIQKDLVNKLKWAETKLDNFIQNLTQ</sequence>
<organism evidence="2">
    <name type="scientific">Medioppia subpectinata</name>
    <dbReference type="NCBI Taxonomy" id="1979941"/>
    <lineage>
        <taxon>Eukaryota</taxon>
        <taxon>Metazoa</taxon>
        <taxon>Ecdysozoa</taxon>
        <taxon>Arthropoda</taxon>
        <taxon>Chelicerata</taxon>
        <taxon>Arachnida</taxon>
        <taxon>Acari</taxon>
        <taxon>Acariformes</taxon>
        <taxon>Sarcoptiformes</taxon>
        <taxon>Oribatida</taxon>
        <taxon>Brachypylina</taxon>
        <taxon>Oppioidea</taxon>
        <taxon>Oppiidae</taxon>
        <taxon>Medioppia</taxon>
    </lineage>
</organism>
<gene>
    <name evidence="2" type="ORF">OSB1V03_LOCUS4387</name>
</gene>
<proteinExistence type="predicted"/>
<dbReference type="Proteomes" id="UP000759131">
    <property type="component" value="Unassembled WGS sequence"/>
</dbReference>